<evidence type="ECO:0000256" key="4">
    <source>
        <dbReference type="ARBA" id="ARBA00011233"/>
    </source>
</evidence>
<dbReference type="InterPro" id="IPR011268">
    <property type="entry name" value="Purine_phosphorylase"/>
</dbReference>
<dbReference type="PANTHER" id="PTHR11904:SF9">
    <property type="entry name" value="PURINE NUCLEOSIDE PHOSPHORYLASE-RELATED"/>
    <property type="match status" value="1"/>
</dbReference>
<evidence type="ECO:0000256" key="3">
    <source>
        <dbReference type="ARBA" id="ARBA00006751"/>
    </source>
</evidence>
<dbReference type="AlphaFoldDB" id="A0A4Z0GNM5"/>
<comment type="catalytic activity">
    <reaction evidence="8">
        <text>a purine 2'-deoxy-D-ribonucleoside + phosphate = a purine nucleobase + 2-deoxy-alpha-D-ribose 1-phosphate</text>
        <dbReference type="Rhea" id="RHEA:36431"/>
        <dbReference type="ChEBI" id="CHEBI:26386"/>
        <dbReference type="ChEBI" id="CHEBI:43474"/>
        <dbReference type="ChEBI" id="CHEBI:57259"/>
        <dbReference type="ChEBI" id="CHEBI:142361"/>
        <dbReference type="EC" id="2.4.2.1"/>
    </reaction>
</comment>
<dbReference type="GO" id="GO:0004731">
    <property type="term" value="F:purine-nucleoside phosphorylase activity"/>
    <property type="evidence" value="ECO:0007669"/>
    <property type="project" value="UniProtKB-EC"/>
</dbReference>
<evidence type="ECO:0000256" key="1">
    <source>
        <dbReference type="ARBA" id="ARBA00002678"/>
    </source>
</evidence>
<dbReference type="PANTHER" id="PTHR11904">
    <property type="entry name" value="METHYLTHIOADENOSINE/PURINE NUCLEOSIDE PHOSPHORYLASE"/>
    <property type="match status" value="1"/>
</dbReference>
<evidence type="ECO:0000313" key="13">
    <source>
        <dbReference type="Proteomes" id="UP000298347"/>
    </source>
</evidence>
<feature type="binding site" evidence="10">
    <location>
        <begin position="78"/>
        <end position="80"/>
    </location>
    <ligand>
        <name>phosphate</name>
        <dbReference type="ChEBI" id="CHEBI:43474"/>
    </ligand>
</feature>
<sequence>MSHVEEVMEIIRNQTGQAPEIGLILGSGLGDLADDIEHADYIPYHSLPYFPEPTVKGHKGRFVIGRLEGKTVIAMQGRYHHYEGYSLKQVAFPVEVMKALGIRTLIVTNAAGGINLNYSPGDLMLIQDHINMLGASPLIGPNDDQIGPRFPDMSASYDPSLIELAKKEAKKYDIKVREGVYLATPGPQYETPAEIRMMRTMGADAVGMSTVPEVITARHAGLKILGISCITNMASGILDQPLSHAEVIETADLVKENFTSLVKGIVKNI</sequence>
<comment type="function">
    <text evidence="1">The purine nucleoside phosphorylases catalyze the phosphorolytic breakdown of the N-glycosidic bond in the beta-(deoxy)ribonucleoside molecules, with the formation of the corresponding free purine bases and pentose-1-phosphate. Cleaves guanosine, inosine, 2'-deoxyguanosine and 2'-deoxyinosine.</text>
</comment>
<feature type="binding site" evidence="10">
    <location>
        <position position="232"/>
    </location>
    <ligand>
        <name>a purine D-ribonucleoside</name>
        <dbReference type="ChEBI" id="CHEBI:142355"/>
    </ligand>
</feature>
<dbReference type="RefSeq" id="WP_135348555.1">
    <property type="nucleotide sequence ID" value="NZ_SRJD01000009.1"/>
</dbReference>
<dbReference type="CDD" id="cd09009">
    <property type="entry name" value="PNP-EcPNPII_like"/>
    <property type="match status" value="1"/>
</dbReference>
<evidence type="ECO:0000256" key="8">
    <source>
        <dbReference type="ARBA" id="ARBA00048556"/>
    </source>
</evidence>
<keyword evidence="5" id="KW-0597">Phosphoprotein</keyword>
<dbReference type="InterPro" id="IPR018099">
    <property type="entry name" value="Purine_phosphorylase-2_CS"/>
</dbReference>
<evidence type="ECO:0000256" key="7">
    <source>
        <dbReference type="ARBA" id="ARBA00022679"/>
    </source>
</evidence>
<dbReference type="EC" id="2.4.2.1" evidence="9"/>
<dbReference type="Pfam" id="PF01048">
    <property type="entry name" value="PNP_UDP_1"/>
    <property type="match status" value="1"/>
</dbReference>
<feature type="domain" description="Nucleoside phosphorylase" evidence="11">
    <location>
        <begin position="20"/>
        <end position="266"/>
    </location>
</feature>
<dbReference type="EMBL" id="SRJD01000009">
    <property type="protein sequence ID" value="TGA98175.1"/>
    <property type="molecule type" value="Genomic_DNA"/>
</dbReference>
<evidence type="ECO:0000256" key="9">
    <source>
        <dbReference type="PIRNR" id="PIRNR000477"/>
    </source>
</evidence>
<keyword evidence="6 9" id="KW-0328">Glycosyltransferase</keyword>
<comment type="subunit">
    <text evidence="4">Homotrimer.</text>
</comment>
<dbReference type="GO" id="GO:0005737">
    <property type="term" value="C:cytoplasm"/>
    <property type="evidence" value="ECO:0007669"/>
    <property type="project" value="TreeGrafter"/>
</dbReference>
<comment type="similarity">
    <text evidence="3 9">Belongs to the PNP/MTAP phosphorylase family.</text>
</comment>
<feature type="binding site" evidence="10">
    <location>
        <position position="190"/>
    </location>
    <ligand>
        <name>a purine D-ribonucleoside</name>
        <dbReference type="ChEBI" id="CHEBI:142355"/>
    </ligand>
</feature>
<feature type="binding site" evidence="10">
    <location>
        <position position="209"/>
    </location>
    <ligand>
        <name>phosphate</name>
        <dbReference type="ChEBI" id="CHEBI:43474"/>
    </ligand>
</feature>
<evidence type="ECO:0000256" key="6">
    <source>
        <dbReference type="ARBA" id="ARBA00022676"/>
    </source>
</evidence>
<comment type="pathway">
    <text evidence="2 9">Purine metabolism; purine nucleoside salvage.</text>
</comment>
<dbReference type="SUPFAM" id="SSF53167">
    <property type="entry name" value="Purine and uridine phosphorylases"/>
    <property type="match status" value="1"/>
</dbReference>
<accession>A0A4Z0GNM5</accession>
<evidence type="ECO:0000259" key="11">
    <source>
        <dbReference type="Pfam" id="PF01048"/>
    </source>
</evidence>
<gene>
    <name evidence="12" type="ORF">E4665_09500</name>
</gene>
<dbReference type="PROSITE" id="PS01240">
    <property type="entry name" value="PNP_MTAP_2"/>
    <property type="match status" value="1"/>
</dbReference>
<feature type="binding site" evidence="10">
    <location>
        <position position="110"/>
    </location>
    <ligand>
        <name>phosphate</name>
        <dbReference type="ChEBI" id="CHEBI:43474"/>
    </ligand>
</feature>
<evidence type="ECO:0000256" key="5">
    <source>
        <dbReference type="ARBA" id="ARBA00022553"/>
    </source>
</evidence>
<feature type="binding site" evidence="10">
    <location>
        <position position="27"/>
    </location>
    <ligand>
        <name>phosphate</name>
        <dbReference type="ChEBI" id="CHEBI:43474"/>
    </ligand>
</feature>
<dbReference type="UniPathway" id="UPA00606"/>
<evidence type="ECO:0000313" key="12">
    <source>
        <dbReference type="EMBL" id="TGA98175.1"/>
    </source>
</evidence>
<dbReference type="Proteomes" id="UP000298347">
    <property type="component" value="Unassembled WGS sequence"/>
</dbReference>
<protein>
    <recommendedName>
        <fullName evidence="9">Purine nucleoside phosphorylase</fullName>
        <ecNumber evidence="9">2.4.2.1</ecNumber>
    </recommendedName>
    <alternativeName>
        <fullName evidence="9">Inosine-guanosine phosphorylase</fullName>
    </alternativeName>
</protein>
<dbReference type="InterPro" id="IPR035994">
    <property type="entry name" value="Nucleoside_phosphorylase_sf"/>
</dbReference>
<name>A0A4Z0GNM5_9BACL</name>
<keyword evidence="7 9" id="KW-0808">Transferase</keyword>
<evidence type="ECO:0000256" key="10">
    <source>
        <dbReference type="PIRSR" id="PIRSR000477-2"/>
    </source>
</evidence>
<dbReference type="OrthoDB" id="1523230at2"/>
<comment type="caution">
    <text evidence="12">The sequence shown here is derived from an EMBL/GenBank/DDBJ whole genome shotgun (WGS) entry which is preliminary data.</text>
</comment>
<organism evidence="12 13">
    <name type="scientific">Sporolactobacillus shoreae</name>
    <dbReference type="NCBI Taxonomy" id="1465501"/>
    <lineage>
        <taxon>Bacteria</taxon>
        <taxon>Bacillati</taxon>
        <taxon>Bacillota</taxon>
        <taxon>Bacilli</taxon>
        <taxon>Bacillales</taxon>
        <taxon>Sporolactobacillaceae</taxon>
        <taxon>Sporolactobacillus</taxon>
    </lineage>
</organism>
<dbReference type="InterPro" id="IPR000845">
    <property type="entry name" value="Nucleoside_phosphorylase_d"/>
</dbReference>
<dbReference type="FunFam" id="3.40.50.1580:FF:000010">
    <property type="entry name" value="Purine nucleoside phosphorylase"/>
    <property type="match status" value="1"/>
</dbReference>
<keyword evidence="13" id="KW-1185">Reference proteome</keyword>
<dbReference type="NCBIfam" id="NF006054">
    <property type="entry name" value="PRK08202.1"/>
    <property type="match status" value="1"/>
</dbReference>
<proteinExistence type="inferred from homology"/>
<evidence type="ECO:0000256" key="2">
    <source>
        <dbReference type="ARBA" id="ARBA00005058"/>
    </source>
</evidence>
<dbReference type="PIRSF" id="PIRSF000477">
    <property type="entry name" value="PurNPase"/>
    <property type="match status" value="1"/>
</dbReference>
<feature type="binding site" evidence="10">
    <location>
        <position position="58"/>
    </location>
    <ligand>
        <name>phosphate</name>
        <dbReference type="ChEBI" id="CHEBI:43474"/>
    </ligand>
</feature>
<reference evidence="12 13" key="1">
    <citation type="journal article" date="2015" name="Int. J. Syst. Evol. Microbiol.">
        <title>Sporolactobacillus shoreae sp. nov. and Sporolactobacillus spathodeae sp. nov., two spore-forming lactic acid bacteria isolated from tree barks in Thailand.</title>
        <authorList>
            <person name="Thamacharoensuk T."/>
            <person name="Kitahara M."/>
            <person name="Ohkuma M."/>
            <person name="Thongchul N."/>
            <person name="Tanasupawat S."/>
        </authorList>
    </citation>
    <scope>NUCLEOTIDE SEQUENCE [LARGE SCALE GENOMIC DNA]</scope>
    <source>
        <strain evidence="12 13">BK92</strain>
    </source>
</reference>
<dbReference type="InterPro" id="IPR011270">
    <property type="entry name" value="Pur_Nuc_Pase_Ino/Guo-sp"/>
</dbReference>
<dbReference type="NCBIfam" id="TIGR01700">
    <property type="entry name" value="PNPH"/>
    <property type="match status" value="1"/>
</dbReference>
<dbReference type="Gene3D" id="3.40.50.1580">
    <property type="entry name" value="Nucleoside phosphorylase domain"/>
    <property type="match status" value="1"/>
</dbReference>
<dbReference type="NCBIfam" id="TIGR01697">
    <property type="entry name" value="PNPH-PUNA-XAPA"/>
    <property type="match status" value="1"/>
</dbReference>
<dbReference type="GO" id="GO:0009116">
    <property type="term" value="P:nucleoside metabolic process"/>
    <property type="evidence" value="ECO:0007669"/>
    <property type="project" value="InterPro"/>
</dbReference>